<dbReference type="Proteomes" id="UP000198418">
    <property type="component" value="Unassembled WGS sequence"/>
</dbReference>
<dbReference type="EMBL" id="FYDG01000003">
    <property type="protein sequence ID" value="SNB69589.1"/>
    <property type="molecule type" value="Genomic_DNA"/>
</dbReference>
<sequence length="298" mass="34357">MGFTSKLFANPDFGWSNKVRPPEHRQIELYTKPRLLTFDEPPLPEEAPLERIAAVARAAIVFEATLDGLYPTDLSLTSWARAKDLPKTTPLEKVVVQLHRVTRLLRLIAFHPHGQVEMRNGVICMGGVIGKEVYYFDITSAGLDLIETMVAYWFFARDSVYPEAYVEWVFAEMFFDLGGEIRRYSDEGRTLYQFRRQGDFNRHFRFDCDNPKSTFEADHVRIDIPAPYRDSARYAIDFYAVLHDVLHIIPVEALKDGKIANADLPKWEARVRKDPMSLPAAFRQKFGRLKPSINQPMT</sequence>
<name>A0A212RBH0_RHOAC</name>
<evidence type="ECO:0000313" key="1">
    <source>
        <dbReference type="EMBL" id="SNB69589.1"/>
    </source>
</evidence>
<dbReference type="RefSeq" id="WP_088520367.1">
    <property type="nucleotide sequence ID" value="NZ_FYDG01000003.1"/>
</dbReference>
<evidence type="ECO:0000313" key="2">
    <source>
        <dbReference type="Proteomes" id="UP000198418"/>
    </source>
</evidence>
<dbReference type="AlphaFoldDB" id="A0A212RBH0"/>
<dbReference type="OrthoDB" id="7335556at2"/>
<keyword evidence="2" id="KW-1185">Reference proteome</keyword>
<protein>
    <submittedName>
        <fullName evidence="1">Uncharacterized protein</fullName>
    </submittedName>
</protein>
<reference evidence="2" key="1">
    <citation type="submission" date="2017-06" db="EMBL/GenBank/DDBJ databases">
        <authorList>
            <person name="Varghese N."/>
            <person name="Submissions S."/>
        </authorList>
    </citation>
    <scope>NUCLEOTIDE SEQUENCE [LARGE SCALE GENOMIC DNA]</scope>
    <source>
        <strain evidence="2">DSM 137</strain>
    </source>
</reference>
<proteinExistence type="predicted"/>
<accession>A0A212RBH0</accession>
<organism evidence="1 2">
    <name type="scientific">Rhodoblastus acidophilus</name>
    <name type="common">Rhodopseudomonas acidophila</name>
    <dbReference type="NCBI Taxonomy" id="1074"/>
    <lineage>
        <taxon>Bacteria</taxon>
        <taxon>Pseudomonadati</taxon>
        <taxon>Pseudomonadota</taxon>
        <taxon>Alphaproteobacteria</taxon>
        <taxon>Hyphomicrobiales</taxon>
        <taxon>Rhodoblastaceae</taxon>
        <taxon>Rhodoblastus</taxon>
    </lineage>
</organism>
<gene>
    <name evidence="1" type="ORF">SAMN06265338_103250</name>
</gene>